<evidence type="ECO:0000313" key="4">
    <source>
        <dbReference type="EMBL" id="PTQ36721.1"/>
    </source>
</evidence>
<dbReference type="Proteomes" id="UP000244005">
    <property type="component" value="Unassembled WGS sequence"/>
</dbReference>
<reference evidence="5" key="1">
    <citation type="journal article" date="2017" name="Cell">
        <title>Insights into land plant evolution garnered from the Marchantia polymorpha genome.</title>
        <authorList>
            <person name="Bowman J.L."/>
            <person name="Kohchi T."/>
            <person name="Yamato K.T."/>
            <person name="Jenkins J."/>
            <person name="Shu S."/>
            <person name="Ishizaki K."/>
            <person name="Yamaoka S."/>
            <person name="Nishihama R."/>
            <person name="Nakamura Y."/>
            <person name="Berger F."/>
            <person name="Adam C."/>
            <person name="Aki S.S."/>
            <person name="Althoff F."/>
            <person name="Araki T."/>
            <person name="Arteaga-Vazquez M.A."/>
            <person name="Balasubrmanian S."/>
            <person name="Barry K."/>
            <person name="Bauer D."/>
            <person name="Boehm C.R."/>
            <person name="Briginshaw L."/>
            <person name="Caballero-Perez J."/>
            <person name="Catarino B."/>
            <person name="Chen F."/>
            <person name="Chiyoda S."/>
            <person name="Chovatia M."/>
            <person name="Davies K.M."/>
            <person name="Delmans M."/>
            <person name="Demura T."/>
            <person name="Dierschke T."/>
            <person name="Dolan L."/>
            <person name="Dorantes-Acosta A.E."/>
            <person name="Eklund D.M."/>
            <person name="Florent S.N."/>
            <person name="Flores-Sandoval E."/>
            <person name="Fujiyama A."/>
            <person name="Fukuzawa H."/>
            <person name="Galik B."/>
            <person name="Grimanelli D."/>
            <person name="Grimwood J."/>
            <person name="Grossniklaus U."/>
            <person name="Hamada T."/>
            <person name="Haseloff J."/>
            <person name="Hetherington A.J."/>
            <person name="Higo A."/>
            <person name="Hirakawa Y."/>
            <person name="Hundley H.N."/>
            <person name="Ikeda Y."/>
            <person name="Inoue K."/>
            <person name="Inoue S.I."/>
            <person name="Ishida S."/>
            <person name="Jia Q."/>
            <person name="Kakita M."/>
            <person name="Kanazawa T."/>
            <person name="Kawai Y."/>
            <person name="Kawashima T."/>
            <person name="Kennedy M."/>
            <person name="Kinose K."/>
            <person name="Kinoshita T."/>
            <person name="Kohara Y."/>
            <person name="Koide E."/>
            <person name="Komatsu K."/>
            <person name="Kopischke S."/>
            <person name="Kubo M."/>
            <person name="Kyozuka J."/>
            <person name="Lagercrantz U."/>
            <person name="Lin S.S."/>
            <person name="Lindquist E."/>
            <person name="Lipzen A.M."/>
            <person name="Lu C.W."/>
            <person name="De Luna E."/>
            <person name="Martienssen R.A."/>
            <person name="Minamino N."/>
            <person name="Mizutani M."/>
            <person name="Mizutani M."/>
            <person name="Mochizuki N."/>
            <person name="Monte I."/>
            <person name="Mosher R."/>
            <person name="Nagasaki H."/>
            <person name="Nakagami H."/>
            <person name="Naramoto S."/>
            <person name="Nishitani K."/>
            <person name="Ohtani M."/>
            <person name="Okamoto T."/>
            <person name="Okumura M."/>
            <person name="Phillips J."/>
            <person name="Pollak B."/>
            <person name="Reinders A."/>
            <person name="Rovekamp M."/>
            <person name="Sano R."/>
            <person name="Sawa S."/>
            <person name="Schmid M.W."/>
            <person name="Shirakawa M."/>
            <person name="Solano R."/>
            <person name="Spunde A."/>
            <person name="Suetsugu N."/>
            <person name="Sugano S."/>
            <person name="Sugiyama A."/>
            <person name="Sun R."/>
            <person name="Suzuki Y."/>
            <person name="Takenaka M."/>
            <person name="Takezawa D."/>
            <person name="Tomogane H."/>
            <person name="Tsuzuki M."/>
            <person name="Ueda T."/>
            <person name="Umeda M."/>
            <person name="Ward J.M."/>
            <person name="Watanabe Y."/>
            <person name="Yazaki K."/>
            <person name="Yokoyama R."/>
            <person name="Yoshitake Y."/>
            <person name="Yotsui I."/>
            <person name="Zachgo S."/>
            <person name="Schmutz J."/>
        </authorList>
    </citation>
    <scope>NUCLEOTIDE SEQUENCE [LARGE SCALE GENOMIC DNA]</scope>
    <source>
        <strain evidence="5">Tak-1</strain>
    </source>
</reference>
<evidence type="ECO:0000256" key="1">
    <source>
        <dbReference type="ARBA" id="ARBA00004370"/>
    </source>
</evidence>
<keyword evidence="3" id="KW-1133">Transmembrane helix</keyword>
<dbReference type="InterPro" id="IPR044839">
    <property type="entry name" value="NDR1-like"/>
</dbReference>
<dbReference type="GO" id="GO:0098542">
    <property type="term" value="P:defense response to other organism"/>
    <property type="evidence" value="ECO:0007669"/>
    <property type="project" value="InterPro"/>
</dbReference>
<protein>
    <submittedName>
        <fullName evidence="4">Uncharacterized protein</fullName>
    </submittedName>
</protein>
<name>A0A2R6WS88_MARPO</name>
<organism evidence="4 5">
    <name type="scientific">Marchantia polymorpha</name>
    <name type="common">Common liverwort</name>
    <name type="synonym">Marchantia aquatica</name>
    <dbReference type="NCBI Taxonomy" id="3197"/>
    <lineage>
        <taxon>Eukaryota</taxon>
        <taxon>Viridiplantae</taxon>
        <taxon>Streptophyta</taxon>
        <taxon>Embryophyta</taxon>
        <taxon>Marchantiophyta</taxon>
        <taxon>Marchantiopsida</taxon>
        <taxon>Marchantiidae</taxon>
        <taxon>Marchantiales</taxon>
        <taxon>Marchantiaceae</taxon>
        <taxon>Marchantia</taxon>
    </lineage>
</organism>
<dbReference type="PANTHER" id="PTHR31234">
    <property type="entry name" value="LATE EMBRYOGENESIS ABUNDANT (LEA) HYDROXYPROLINE-RICH GLYCOPROTEIN FAMILY"/>
    <property type="match status" value="1"/>
</dbReference>
<dbReference type="AlphaFoldDB" id="A0A2R6WS88"/>
<proteinExistence type="predicted"/>
<keyword evidence="5" id="KW-1185">Reference proteome</keyword>
<evidence type="ECO:0000256" key="2">
    <source>
        <dbReference type="ARBA" id="ARBA00023136"/>
    </source>
</evidence>
<dbReference type="Gramene" id="Mp1g25220.1">
    <property type="protein sequence ID" value="Mp1g25220.1.cds1"/>
    <property type="gene ID" value="Mp1g25220"/>
</dbReference>
<dbReference type="OrthoDB" id="1889094at2759"/>
<keyword evidence="2 3" id="KW-0472">Membrane</keyword>
<dbReference type="EMBL" id="KZ772733">
    <property type="protein sequence ID" value="PTQ36721.1"/>
    <property type="molecule type" value="Genomic_DNA"/>
</dbReference>
<sequence>MSKSFKKYACIGLCVSICILGLALFGFYIGAGRYLAVPFFQVLDFQLAGLDESLASSKVNTESTFTMETRNQGKKMHLYYDDFYFSVHWKQVNMGHGKAAGFDQGTKNSTYIHGSFRSSPANIELGASEGAELADARNSGLLTLSIDVDVRTQWKDISGLKSDKFDARIECKVSISPQIASGSQLVYQKCEVLDFKCLAGC</sequence>
<dbReference type="GO" id="GO:0016020">
    <property type="term" value="C:membrane"/>
    <property type="evidence" value="ECO:0007669"/>
    <property type="project" value="UniProtKB-SubCell"/>
</dbReference>
<evidence type="ECO:0000256" key="3">
    <source>
        <dbReference type="SAM" id="Phobius"/>
    </source>
</evidence>
<accession>A0A2R6WS88</accession>
<feature type="transmembrane region" description="Helical" evidence="3">
    <location>
        <begin position="9"/>
        <end position="31"/>
    </location>
</feature>
<comment type="subcellular location">
    <subcellularLocation>
        <location evidence="1">Membrane</location>
    </subcellularLocation>
</comment>
<keyword evidence="3" id="KW-0812">Transmembrane</keyword>
<dbReference type="PANTHER" id="PTHR31234:SF2">
    <property type="entry name" value="OS05G0199100 PROTEIN"/>
    <property type="match status" value="1"/>
</dbReference>
<gene>
    <name evidence="4" type="ORF">MARPO_0061s0003</name>
</gene>
<evidence type="ECO:0000313" key="5">
    <source>
        <dbReference type="Proteomes" id="UP000244005"/>
    </source>
</evidence>